<keyword evidence="1" id="KW-0812">Transmembrane</keyword>
<feature type="transmembrane region" description="Helical" evidence="1">
    <location>
        <begin position="121"/>
        <end position="145"/>
    </location>
</feature>
<evidence type="ECO:0000313" key="3">
    <source>
        <dbReference type="Proteomes" id="UP000195868"/>
    </source>
</evidence>
<gene>
    <name evidence="2" type="ORF">B5G22_02910</name>
</gene>
<accession>A0A1Y3UMU3</accession>
<proteinExistence type="predicted"/>
<dbReference type="EMBL" id="NFHN01000007">
    <property type="protein sequence ID" value="OUN49465.1"/>
    <property type="molecule type" value="Genomic_DNA"/>
</dbReference>
<feature type="transmembrane region" description="Helical" evidence="1">
    <location>
        <begin position="58"/>
        <end position="78"/>
    </location>
</feature>
<organism evidence="2 3">
    <name type="scientific">Limosilactobacillus reuteri</name>
    <name type="common">Lactobacillus reuteri</name>
    <dbReference type="NCBI Taxonomy" id="1598"/>
    <lineage>
        <taxon>Bacteria</taxon>
        <taxon>Bacillati</taxon>
        <taxon>Bacillota</taxon>
        <taxon>Bacilli</taxon>
        <taxon>Lactobacillales</taxon>
        <taxon>Lactobacillaceae</taxon>
        <taxon>Limosilactobacillus</taxon>
    </lineage>
</organism>
<comment type="caution">
    <text evidence="2">The sequence shown here is derived from an EMBL/GenBank/DDBJ whole genome shotgun (WGS) entry which is preliminary data.</text>
</comment>
<evidence type="ECO:0000256" key="1">
    <source>
        <dbReference type="SAM" id="Phobius"/>
    </source>
</evidence>
<evidence type="ECO:0000313" key="2">
    <source>
        <dbReference type="EMBL" id="OUN49465.1"/>
    </source>
</evidence>
<feature type="transmembrane region" description="Helical" evidence="1">
    <location>
        <begin position="222"/>
        <end position="247"/>
    </location>
</feature>
<feature type="transmembrane region" description="Helical" evidence="1">
    <location>
        <begin position="90"/>
        <end position="109"/>
    </location>
</feature>
<dbReference type="AlphaFoldDB" id="A0A1Y3UMU3"/>
<keyword evidence="1" id="KW-1133">Transmembrane helix</keyword>
<sequence length="318" mass="36308">MVRYHIEEVFHMEQWLPRQPLILTPTIPLMWTVGWLCTMSAYIILGGEPPSPNQLQDSVLLVSAVILVMNMYNLILIYQRAEKYRNLSPYAPRALLLAIVLIISIVLAWGQPKVVLIPSYLNIWVMIFIVLNFLQALLGQFFALLERPQSRRKFASMYWPIVVLCAAGIVIPPSLELHNGWTLPFIIGDCFLLIFFIARSWQEMPRILVKVPANNSIIYEMLVGINLVTIISTVMIGVLFIIFSFINNEISEVSASFALSPTINGISGLIIGAMQRYNNDYRYGHVKGHPQRYIYCGIFLVIIFIGLGFILRKANNFW</sequence>
<dbReference type="Proteomes" id="UP000195868">
    <property type="component" value="Unassembled WGS sequence"/>
</dbReference>
<feature type="transmembrane region" description="Helical" evidence="1">
    <location>
        <begin position="181"/>
        <end position="201"/>
    </location>
</feature>
<feature type="transmembrane region" description="Helical" evidence="1">
    <location>
        <begin position="21"/>
        <end position="46"/>
    </location>
</feature>
<dbReference type="RefSeq" id="WP_085680278.1">
    <property type="nucleotide sequence ID" value="NZ_JAQTKU010000001.1"/>
</dbReference>
<reference evidence="3" key="1">
    <citation type="submission" date="2017-04" db="EMBL/GenBank/DDBJ databases">
        <title>Function of individual gut microbiota members based on whole genome sequencing of pure cultures obtained from chicken caecum.</title>
        <authorList>
            <person name="Medvecky M."/>
            <person name="Cejkova D."/>
            <person name="Polansky O."/>
            <person name="Karasova D."/>
            <person name="Kubasova T."/>
            <person name="Cizek A."/>
            <person name="Rychlik I."/>
        </authorList>
    </citation>
    <scope>NUCLEOTIDE SEQUENCE [LARGE SCALE GENOMIC DNA]</scope>
    <source>
        <strain evidence="3">An71</strain>
    </source>
</reference>
<feature type="transmembrane region" description="Helical" evidence="1">
    <location>
        <begin position="253"/>
        <end position="272"/>
    </location>
</feature>
<feature type="transmembrane region" description="Helical" evidence="1">
    <location>
        <begin position="157"/>
        <end position="175"/>
    </location>
</feature>
<feature type="transmembrane region" description="Helical" evidence="1">
    <location>
        <begin position="293"/>
        <end position="311"/>
    </location>
</feature>
<name>A0A1Y3UMU3_LIMRT</name>
<protein>
    <submittedName>
        <fullName evidence="2">Uncharacterized protein</fullName>
    </submittedName>
</protein>
<keyword evidence="1" id="KW-0472">Membrane</keyword>